<feature type="transmembrane region" description="Helical" evidence="6">
    <location>
        <begin position="201"/>
        <end position="219"/>
    </location>
</feature>
<feature type="transmembrane region" description="Helical" evidence="6">
    <location>
        <begin position="231"/>
        <end position="249"/>
    </location>
</feature>
<dbReference type="InterPro" id="IPR050638">
    <property type="entry name" value="AA-Vitamin_Transporters"/>
</dbReference>
<keyword evidence="9" id="KW-1185">Reference proteome</keyword>
<evidence type="ECO:0000256" key="5">
    <source>
        <dbReference type="ARBA" id="ARBA00023136"/>
    </source>
</evidence>
<sequence length="340" mass="36545">MTSTKSNSAAPDRNITPSFKAWAVLVAGAISLGTAPLLVKGMTLPAESSAFFRVLLSAPVFLALTFWMGVRNAKPNNAGLNKDVPTYLYILAAFFFAADLLTMHVAIRAINTSIATLLTNAAPIFVAIYGIMGFTDRPDSRFGAALPLALVGMVLLFGLAAFDRTAPIWGYFVALGAGAFYAAYLTTVRTLKQHGAATTRIMAWVTVCSALFLSPLILTQEFKIPEGTDDILRVLALVLFGQLIGQGLVTNALRDLPVSASSIVLMIQPIFVAFAAWPLLGEALSSLQILGMTMVLVSIWMVVPPWRRNHRSPELASNRIVSAYPGNEAESIKLQANKRA</sequence>
<dbReference type="SUPFAM" id="SSF103481">
    <property type="entry name" value="Multidrug resistance efflux transporter EmrE"/>
    <property type="match status" value="2"/>
</dbReference>
<dbReference type="PANTHER" id="PTHR32322">
    <property type="entry name" value="INNER MEMBRANE TRANSPORTER"/>
    <property type="match status" value="1"/>
</dbReference>
<dbReference type="GO" id="GO:0016020">
    <property type="term" value="C:membrane"/>
    <property type="evidence" value="ECO:0007669"/>
    <property type="project" value="UniProtKB-SubCell"/>
</dbReference>
<evidence type="ECO:0000256" key="2">
    <source>
        <dbReference type="ARBA" id="ARBA00007362"/>
    </source>
</evidence>
<comment type="subcellular location">
    <subcellularLocation>
        <location evidence="1">Membrane</location>
        <topology evidence="1">Multi-pass membrane protein</topology>
    </subcellularLocation>
</comment>
<feature type="transmembrane region" description="Helical" evidence="6">
    <location>
        <begin position="21"/>
        <end position="38"/>
    </location>
</feature>
<feature type="transmembrane region" description="Helical" evidence="6">
    <location>
        <begin position="50"/>
        <end position="67"/>
    </location>
</feature>
<feature type="transmembrane region" description="Helical" evidence="6">
    <location>
        <begin position="113"/>
        <end position="132"/>
    </location>
</feature>
<dbReference type="InterPro" id="IPR000620">
    <property type="entry name" value="EamA_dom"/>
</dbReference>
<evidence type="ECO:0000256" key="3">
    <source>
        <dbReference type="ARBA" id="ARBA00022692"/>
    </source>
</evidence>
<feature type="transmembrane region" description="Helical" evidence="6">
    <location>
        <begin position="256"/>
        <end position="277"/>
    </location>
</feature>
<feature type="transmembrane region" description="Helical" evidence="6">
    <location>
        <begin position="283"/>
        <end position="303"/>
    </location>
</feature>
<keyword evidence="5 6" id="KW-0472">Membrane</keyword>
<name>A0A318STF9_9HYPH</name>
<accession>A0A318STF9</accession>
<feature type="domain" description="EamA" evidence="7">
    <location>
        <begin position="24"/>
        <end position="157"/>
    </location>
</feature>
<keyword evidence="3 6" id="KW-0812">Transmembrane</keyword>
<comment type="similarity">
    <text evidence="2">Belongs to the EamA transporter family.</text>
</comment>
<dbReference type="RefSeq" id="WP_110754791.1">
    <property type="nucleotide sequence ID" value="NZ_QJTF01000042.1"/>
</dbReference>
<gene>
    <name evidence="8" type="ORF">C7477_1428</name>
</gene>
<feature type="transmembrane region" description="Helical" evidence="6">
    <location>
        <begin position="168"/>
        <end position="189"/>
    </location>
</feature>
<evidence type="ECO:0000256" key="1">
    <source>
        <dbReference type="ARBA" id="ARBA00004141"/>
    </source>
</evidence>
<dbReference type="EMBL" id="QJTF01000042">
    <property type="protein sequence ID" value="PYE85130.1"/>
    <property type="molecule type" value="Genomic_DNA"/>
</dbReference>
<feature type="domain" description="EamA" evidence="7">
    <location>
        <begin position="169"/>
        <end position="303"/>
    </location>
</feature>
<feature type="transmembrane region" description="Helical" evidence="6">
    <location>
        <begin position="144"/>
        <end position="162"/>
    </location>
</feature>
<evidence type="ECO:0000256" key="4">
    <source>
        <dbReference type="ARBA" id="ARBA00022989"/>
    </source>
</evidence>
<evidence type="ECO:0000259" key="7">
    <source>
        <dbReference type="Pfam" id="PF00892"/>
    </source>
</evidence>
<dbReference type="Proteomes" id="UP000247454">
    <property type="component" value="Unassembled WGS sequence"/>
</dbReference>
<evidence type="ECO:0000256" key="6">
    <source>
        <dbReference type="SAM" id="Phobius"/>
    </source>
</evidence>
<dbReference type="Pfam" id="PF00892">
    <property type="entry name" value="EamA"/>
    <property type="match status" value="2"/>
</dbReference>
<organism evidence="8 9">
    <name type="scientific">Phyllobacterium leguminum</name>
    <dbReference type="NCBI Taxonomy" id="314237"/>
    <lineage>
        <taxon>Bacteria</taxon>
        <taxon>Pseudomonadati</taxon>
        <taxon>Pseudomonadota</taxon>
        <taxon>Alphaproteobacteria</taxon>
        <taxon>Hyphomicrobiales</taxon>
        <taxon>Phyllobacteriaceae</taxon>
        <taxon>Phyllobacterium</taxon>
    </lineage>
</organism>
<protein>
    <submittedName>
        <fullName evidence="8">Threonine/homoserine efflux transporter RhtA</fullName>
    </submittedName>
</protein>
<keyword evidence="4 6" id="KW-1133">Transmembrane helix</keyword>
<dbReference type="AlphaFoldDB" id="A0A318STF9"/>
<proteinExistence type="inferred from homology"/>
<dbReference type="OrthoDB" id="8770617at2"/>
<reference evidence="8 9" key="1">
    <citation type="submission" date="2018-06" db="EMBL/GenBank/DDBJ databases">
        <title>Genomic Encyclopedia of Type Strains, Phase III (KMG-III): the genomes of soil and plant-associated and newly described type strains.</title>
        <authorList>
            <person name="Whitman W."/>
        </authorList>
    </citation>
    <scope>NUCLEOTIDE SEQUENCE [LARGE SCALE GENOMIC DNA]</scope>
    <source>
        <strain evidence="8 9">ORS 1419</strain>
    </source>
</reference>
<comment type="caution">
    <text evidence="8">The sequence shown here is derived from an EMBL/GenBank/DDBJ whole genome shotgun (WGS) entry which is preliminary data.</text>
</comment>
<evidence type="ECO:0000313" key="9">
    <source>
        <dbReference type="Proteomes" id="UP000247454"/>
    </source>
</evidence>
<dbReference type="InterPro" id="IPR037185">
    <property type="entry name" value="EmrE-like"/>
</dbReference>
<dbReference type="PANTHER" id="PTHR32322:SF2">
    <property type="entry name" value="EAMA DOMAIN-CONTAINING PROTEIN"/>
    <property type="match status" value="1"/>
</dbReference>
<evidence type="ECO:0000313" key="8">
    <source>
        <dbReference type="EMBL" id="PYE85130.1"/>
    </source>
</evidence>
<feature type="transmembrane region" description="Helical" evidence="6">
    <location>
        <begin position="87"/>
        <end position="107"/>
    </location>
</feature>